<keyword evidence="2" id="KW-1133">Transmembrane helix</keyword>
<dbReference type="Proteomes" id="UP000277007">
    <property type="component" value="Unassembled WGS sequence"/>
</dbReference>
<keyword evidence="2" id="KW-0472">Membrane</keyword>
<feature type="transmembrane region" description="Helical" evidence="2">
    <location>
        <begin position="189"/>
        <end position="207"/>
    </location>
</feature>
<sequence length="210" mass="21329">MDMSGSHRIEATRDRVWAALNDPEVLRQCIPGCEEVVKQSDTELTAKVVAKVGPVSAKFSGKVTLSDLDPPNGYTITGEGSGGVAGFGKGGAKVTLASEGTATVLTYAAHAQVGGKLAQIGSRLVDATARKMADDFFTRFCALLDSPAESSPTETTAPASSADTAPVAAAPTASAPRAGGYAAPAGSGFYLPWAAILVVVAMVVYLASAH</sequence>
<feature type="region of interest" description="Disordered" evidence="1">
    <location>
        <begin position="148"/>
        <end position="168"/>
    </location>
</feature>
<dbReference type="OrthoDB" id="9787428at2"/>
<dbReference type="PANTHER" id="PTHR38588:SF1">
    <property type="entry name" value="BLL0334 PROTEIN"/>
    <property type="match status" value="1"/>
</dbReference>
<name>A0A431VKW2_9PROT</name>
<dbReference type="InterPro" id="IPR010419">
    <property type="entry name" value="CO_DH_gsu"/>
</dbReference>
<evidence type="ECO:0000256" key="1">
    <source>
        <dbReference type="SAM" id="MobiDB-lite"/>
    </source>
</evidence>
<organism evidence="3 4">
    <name type="scientific">Azospirillum griseum</name>
    <dbReference type="NCBI Taxonomy" id="2496639"/>
    <lineage>
        <taxon>Bacteria</taxon>
        <taxon>Pseudomonadati</taxon>
        <taxon>Pseudomonadota</taxon>
        <taxon>Alphaproteobacteria</taxon>
        <taxon>Rhodospirillales</taxon>
        <taxon>Azospirillaceae</taxon>
        <taxon>Azospirillum</taxon>
    </lineage>
</organism>
<proteinExistence type="predicted"/>
<dbReference type="CDD" id="cd05018">
    <property type="entry name" value="CoxG"/>
    <property type="match status" value="1"/>
</dbReference>
<keyword evidence="2" id="KW-0812">Transmembrane</keyword>
<keyword evidence="4" id="KW-1185">Reference proteome</keyword>
<gene>
    <name evidence="3" type="ORF">EJ903_04955</name>
</gene>
<reference evidence="3 4" key="1">
    <citation type="submission" date="2018-12" db="EMBL/GenBank/DDBJ databases">
        <authorList>
            <person name="Yang Y."/>
        </authorList>
    </citation>
    <scope>NUCLEOTIDE SEQUENCE [LARGE SCALE GENOMIC DNA]</scope>
    <source>
        <strain evidence="3 4">L-25-5w-1</strain>
    </source>
</reference>
<protein>
    <submittedName>
        <fullName evidence="3">Carbon monoxide dehydrogenase</fullName>
    </submittedName>
</protein>
<dbReference type="Pfam" id="PF06240">
    <property type="entry name" value="COXG"/>
    <property type="match status" value="1"/>
</dbReference>
<evidence type="ECO:0000313" key="3">
    <source>
        <dbReference type="EMBL" id="RTR22928.1"/>
    </source>
</evidence>
<dbReference type="Gene3D" id="3.30.530.20">
    <property type="match status" value="1"/>
</dbReference>
<dbReference type="PANTHER" id="PTHR38588">
    <property type="entry name" value="BLL0334 PROTEIN"/>
    <property type="match status" value="1"/>
</dbReference>
<dbReference type="EMBL" id="RXMA01000003">
    <property type="protein sequence ID" value="RTR22928.1"/>
    <property type="molecule type" value="Genomic_DNA"/>
</dbReference>
<dbReference type="InterPro" id="IPR023393">
    <property type="entry name" value="START-like_dom_sf"/>
</dbReference>
<comment type="caution">
    <text evidence="3">The sequence shown here is derived from an EMBL/GenBank/DDBJ whole genome shotgun (WGS) entry which is preliminary data.</text>
</comment>
<dbReference type="SUPFAM" id="SSF55961">
    <property type="entry name" value="Bet v1-like"/>
    <property type="match status" value="1"/>
</dbReference>
<evidence type="ECO:0000256" key="2">
    <source>
        <dbReference type="SAM" id="Phobius"/>
    </source>
</evidence>
<evidence type="ECO:0000313" key="4">
    <source>
        <dbReference type="Proteomes" id="UP000277007"/>
    </source>
</evidence>
<accession>A0A431VKW2</accession>
<dbReference type="AlphaFoldDB" id="A0A431VKW2"/>